<sequence>MGIVPPSVAELREIAERYGLSLDDGALESFRDLMAPTLASYSEVERLHAERAPEPPRREHAPPARSENPLNAWCLRTDLRTREDGPLAGRTVVVKDNIAVGGVPMANGSRALRGFVPRADATVVTRVLDAGGRIVGKGTCEDLGYSAGSHTGADGPVRNPWDPERSAGGSSSGPAVLVATGEADLALGGDQGGSLRVPAAFSGVVGHKPTHGLVPCTGSFPMENTLDHLGPIAATVTDAATLLGVLAGPDGLDPRQDPRTAPADYLADLDAGVEGLRIGLLTEGFGLPGLSDPRVDAAVSAAAHRLAEAGAVVSEISVPWHTKGFDVWKVIATDGIAWQMIDGNGLARGVPGPMDPELVAHFGAGRARHADAFSETVKLVALNGAYTLGRYHGAHYAMARNLVPELIAGYDTALSEVDVLVLPTVPHVANRLPGKDSSREEYVGAALGMVHNVAPLDASGHPATAVPAGLVGGLPVSMMIVGPRLRDDLCLRVARAHELAMGGFPTPDRSTSTARV</sequence>
<proteinExistence type="predicted"/>
<reference evidence="3 4" key="1">
    <citation type="submission" date="2016-10" db="EMBL/GenBank/DDBJ databases">
        <authorList>
            <person name="de Groot N.N."/>
        </authorList>
    </citation>
    <scope>NUCLEOTIDE SEQUENCE [LARGE SCALE GENOMIC DNA]</scope>
    <source>
        <strain evidence="3 4">DSM 44149</strain>
    </source>
</reference>
<feature type="compositionally biased region" description="Basic and acidic residues" evidence="1">
    <location>
        <begin position="47"/>
        <end position="62"/>
    </location>
</feature>
<dbReference type="NCBIfam" id="NF005565">
    <property type="entry name" value="PRK07235.1"/>
    <property type="match status" value="1"/>
</dbReference>
<dbReference type="OrthoDB" id="182039at2"/>
<dbReference type="InterPro" id="IPR036928">
    <property type="entry name" value="AS_sf"/>
</dbReference>
<feature type="region of interest" description="Disordered" evidence="1">
    <location>
        <begin position="147"/>
        <end position="174"/>
    </location>
</feature>
<accession>A0A1G9VDJ2</accession>
<feature type="region of interest" description="Disordered" evidence="1">
    <location>
        <begin position="47"/>
        <end position="68"/>
    </location>
</feature>
<dbReference type="SUPFAM" id="SSF75304">
    <property type="entry name" value="Amidase signature (AS) enzymes"/>
    <property type="match status" value="1"/>
</dbReference>
<feature type="domain" description="Amidase" evidence="2">
    <location>
        <begin position="81"/>
        <end position="491"/>
    </location>
</feature>
<dbReference type="RefSeq" id="WP_030429545.1">
    <property type="nucleotide sequence ID" value="NZ_JOEF01000007.1"/>
</dbReference>
<dbReference type="Gene3D" id="1.10.20.60">
    <property type="entry name" value="Glu-tRNAGln amidotransferase C subunit, N-terminal domain"/>
    <property type="match status" value="1"/>
</dbReference>
<dbReference type="Proteomes" id="UP000183376">
    <property type="component" value="Chromosome I"/>
</dbReference>
<dbReference type="InterPro" id="IPR000120">
    <property type="entry name" value="Amidase"/>
</dbReference>
<dbReference type="InterPro" id="IPR020556">
    <property type="entry name" value="Amidase_CS"/>
</dbReference>
<protein>
    <submittedName>
        <fullName evidence="3">Amidase</fullName>
    </submittedName>
</protein>
<dbReference type="AlphaFoldDB" id="A0A1G9VDJ2"/>
<dbReference type="PROSITE" id="PS00571">
    <property type="entry name" value="AMIDASES"/>
    <property type="match status" value="1"/>
</dbReference>
<dbReference type="InterPro" id="IPR023631">
    <property type="entry name" value="Amidase_dom"/>
</dbReference>
<dbReference type="GO" id="GO:0003824">
    <property type="term" value="F:catalytic activity"/>
    <property type="evidence" value="ECO:0007669"/>
    <property type="project" value="InterPro"/>
</dbReference>
<evidence type="ECO:0000313" key="4">
    <source>
        <dbReference type="Proteomes" id="UP000183376"/>
    </source>
</evidence>
<organism evidence="3 4">
    <name type="scientific">Allokutzneria albata</name>
    <name type="common">Kibdelosporangium albatum</name>
    <dbReference type="NCBI Taxonomy" id="211114"/>
    <lineage>
        <taxon>Bacteria</taxon>
        <taxon>Bacillati</taxon>
        <taxon>Actinomycetota</taxon>
        <taxon>Actinomycetes</taxon>
        <taxon>Pseudonocardiales</taxon>
        <taxon>Pseudonocardiaceae</taxon>
        <taxon>Allokutzneria</taxon>
    </lineage>
</organism>
<evidence type="ECO:0000313" key="3">
    <source>
        <dbReference type="EMBL" id="SDM70150.1"/>
    </source>
</evidence>
<dbReference type="Gene3D" id="3.90.1300.10">
    <property type="entry name" value="Amidase signature (AS) domain"/>
    <property type="match status" value="1"/>
</dbReference>
<dbReference type="EMBL" id="LT629701">
    <property type="protein sequence ID" value="SDM70150.1"/>
    <property type="molecule type" value="Genomic_DNA"/>
</dbReference>
<keyword evidence="4" id="KW-1185">Reference proteome</keyword>
<dbReference type="Pfam" id="PF01425">
    <property type="entry name" value="Amidase"/>
    <property type="match status" value="1"/>
</dbReference>
<dbReference type="PANTHER" id="PTHR11895">
    <property type="entry name" value="TRANSAMIDASE"/>
    <property type="match status" value="1"/>
</dbReference>
<evidence type="ECO:0000256" key="1">
    <source>
        <dbReference type="SAM" id="MobiDB-lite"/>
    </source>
</evidence>
<dbReference type="STRING" id="211114.SAMN04489726_2972"/>
<dbReference type="eggNOG" id="COG0154">
    <property type="taxonomic scope" value="Bacteria"/>
</dbReference>
<name>A0A1G9VDJ2_ALLAB</name>
<evidence type="ECO:0000259" key="2">
    <source>
        <dbReference type="Pfam" id="PF01425"/>
    </source>
</evidence>
<dbReference type="PANTHER" id="PTHR11895:SF170">
    <property type="entry name" value="AMIDASE"/>
    <property type="match status" value="1"/>
</dbReference>
<gene>
    <name evidence="3" type="ORF">SAMN04489726_2972</name>
</gene>